<evidence type="ECO:0000313" key="3">
    <source>
        <dbReference type="Proteomes" id="UP001237737"/>
    </source>
</evidence>
<keyword evidence="3" id="KW-1185">Reference proteome</keyword>
<dbReference type="Proteomes" id="UP001237737">
    <property type="component" value="Unassembled WGS sequence"/>
</dbReference>
<dbReference type="EMBL" id="JAUSSK010000003">
    <property type="protein sequence ID" value="MDQ0010536.1"/>
    <property type="molecule type" value="Genomic_DNA"/>
</dbReference>
<evidence type="ECO:0000256" key="1">
    <source>
        <dbReference type="SAM" id="MobiDB-lite"/>
    </source>
</evidence>
<evidence type="ECO:0000313" key="2">
    <source>
        <dbReference type="EMBL" id="MDQ0010536.1"/>
    </source>
</evidence>
<sequence>MGGGSSQPKNTTTTTKTELPPWLANAYQGFFN</sequence>
<organism evidence="2 3">
    <name type="scientific">Luteibacter jiangsuensis</name>
    <dbReference type="NCBI Taxonomy" id="637577"/>
    <lineage>
        <taxon>Bacteria</taxon>
        <taxon>Pseudomonadati</taxon>
        <taxon>Pseudomonadota</taxon>
        <taxon>Gammaproteobacteria</taxon>
        <taxon>Lysobacterales</taxon>
        <taxon>Rhodanobacteraceae</taxon>
        <taxon>Luteibacter</taxon>
    </lineage>
</organism>
<reference evidence="2 3" key="1">
    <citation type="submission" date="2023-07" db="EMBL/GenBank/DDBJ databases">
        <title>Sorghum-associated microbial communities from plants grown in Nebraska, USA.</title>
        <authorList>
            <person name="Schachtman D."/>
        </authorList>
    </citation>
    <scope>NUCLEOTIDE SEQUENCE [LARGE SCALE GENOMIC DNA]</scope>
    <source>
        <strain evidence="2 3">CC60</strain>
    </source>
</reference>
<protein>
    <submittedName>
        <fullName evidence="2">Uncharacterized protein</fullName>
    </submittedName>
</protein>
<comment type="caution">
    <text evidence="2">The sequence shown here is derived from an EMBL/GenBank/DDBJ whole genome shotgun (WGS) entry which is preliminary data.</text>
</comment>
<feature type="region of interest" description="Disordered" evidence="1">
    <location>
        <begin position="1"/>
        <end position="21"/>
    </location>
</feature>
<name>A0ABT9T1P8_9GAMM</name>
<feature type="compositionally biased region" description="Polar residues" evidence="1">
    <location>
        <begin position="1"/>
        <end position="10"/>
    </location>
</feature>
<gene>
    <name evidence="2" type="ORF">J2T07_002726</name>
</gene>
<accession>A0ABT9T1P8</accession>
<proteinExistence type="predicted"/>